<gene>
    <name evidence="2" type="ordered locus">M5M_11575</name>
</gene>
<evidence type="ECO:0000256" key="1">
    <source>
        <dbReference type="SAM" id="Phobius"/>
    </source>
</evidence>
<reference evidence="2 3" key="1">
    <citation type="journal article" date="2013" name="Genome Announc.">
        <title>Complete genome sequence of Simiduia agarivorans SA1(T), a marine bacterium able to degrade a variety of polysaccharides.</title>
        <authorList>
            <person name="Lin S.Y."/>
            <person name="Shieh W.Y."/>
            <person name="Chen J.S."/>
            <person name="Tang S.L."/>
        </authorList>
    </citation>
    <scope>NUCLEOTIDE SEQUENCE [LARGE SCALE GENOMIC DNA]</scope>
    <source>
        <strain evidence="3">DSM 21679 / JCM 13881 / BCRC 17597 / SA1</strain>
    </source>
</reference>
<protein>
    <recommendedName>
        <fullName evidence="4">Lycopene cyclase domain-containing protein</fullName>
    </recommendedName>
</protein>
<keyword evidence="1" id="KW-0472">Membrane</keyword>
<keyword evidence="1" id="KW-0812">Transmembrane</keyword>
<proteinExistence type="predicted"/>
<feature type="transmembrane region" description="Helical" evidence="1">
    <location>
        <begin position="58"/>
        <end position="80"/>
    </location>
</feature>
<dbReference type="EMBL" id="CP003746">
    <property type="protein sequence ID" value="AFU99492.1"/>
    <property type="molecule type" value="Genomic_DNA"/>
</dbReference>
<accession>K4KZY9</accession>
<evidence type="ECO:0000313" key="3">
    <source>
        <dbReference type="Proteomes" id="UP000000466"/>
    </source>
</evidence>
<dbReference type="RefSeq" id="WP_015047656.1">
    <property type="nucleotide sequence ID" value="NZ_ATUQ01000004.1"/>
</dbReference>
<evidence type="ECO:0008006" key="4">
    <source>
        <dbReference type="Google" id="ProtNLM"/>
    </source>
</evidence>
<feature type="transmembrane region" description="Helical" evidence="1">
    <location>
        <begin position="12"/>
        <end position="31"/>
    </location>
</feature>
<evidence type="ECO:0000313" key="2">
    <source>
        <dbReference type="EMBL" id="AFU99492.1"/>
    </source>
</evidence>
<organism evidence="2 3">
    <name type="scientific">Simiduia agarivorans (strain DSM 21679 / JCM 13881 / BCRC 17597 / SA1)</name>
    <dbReference type="NCBI Taxonomy" id="1117647"/>
    <lineage>
        <taxon>Bacteria</taxon>
        <taxon>Pseudomonadati</taxon>
        <taxon>Pseudomonadota</taxon>
        <taxon>Gammaproteobacteria</taxon>
        <taxon>Cellvibrionales</taxon>
        <taxon>Cellvibrionaceae</taxon>
        <taxon>Simiduia</taxon>
    </lineage>
</organism>
<dbReference type="KEGG" id="saga:M5M_11575"/>
<dbReference type="HOGENOM" id="CLU_2439147_0_0_6"/>
<dbReference type="Proteomes" id="UP000000466">
    <property type="component" value="Chromosome"/>
</dbReference>
<name>K4KZY9_SIMAS</name>
<dbReference type="AlphaFoldDB" id="K4KZY9"/>
<sequence>MFLIRPHARVATVAFWVSAVTLVLFGLDYSWQLNLPGYQLFAQPGVFLLGFFSEELPFATKLLLLLVGQYLFYGACWWVIRHLWHRYADQ</sequence>
<keyword evidence="3" id="KW-1185">Reference proteome</keyword>
<keyword evidence="1" id="KW-1133">Transmembrane helix</keyword>
<dbReference type="STRING" id="1117647.M5M_11575"/>